<evidence type="ECO:0000256" key="2">
    <source>
        <dbReference type="ARBA" id="ARBA00022980"/>
    </source>
</evidence>
<dbReference type="InterPro" id="IPR041988">
    <property type="entry name" value="Ribosomal_uL24_KOW"/>
</dbReference>
<dbReference type="PROSITE" id="PS01108">
    <property type="entry name" value="RIBOSOMAL_L24"/>
    <property type="match status" value="1"/>
</dbReference>
<dbReference type="OMA" id="VRIMRGD"/>
<dbReference type="Proteomes" id="UP000033140">
    <property type="component" value="Unassembled WGS sequence"/>
</dbReference>
<dbReference type="GO" id="GO:0015934">
    <property type="term" value="C:large ribosomal subunit"/>
    <property type="evidence" value="ECO:0007669"/>
    <property type="project" value="InterPro"/>
</dbReference>
<dbReference type="NCBIfam" id="TIGR01080">
    <property type="entry name" value="rplX_A_E"/>
    <property type="match status" value="1"/>
</dbReference>
<dbReference type="STRING" id="698492.A0A0E9NPA3"/>
<reference evidence="5 6" key="1">
    <citation type="journal article" date="2011" name="J. Gen. Appl. Microbiol.">
        <title>Draft genome sequencing of the enigmatic yeast Saitoella complicata.</title>
        <authorList>
            <person name="Nishida H."/>
            <person name="Hamamoto M."/>
            <person name="Sugiyama J."/>
        </authorList>
    </citation>
    <scope>NUCLEOTIDE SEQUENCE [LARGE SCALE GENOMIC DNA]</scope>
    <source>
        <strain evidence="5 6">NRRL Y-17804</strain>
    </source>
</reference>
<evidence type="ECO:0000256" key="3">
    <source>
        <dbReference type="ARBA" id="ARBA00023274"/>
    </source>
</evidence>
<keyword evidence="2" id="KW-0689">Ribosomal protein</keyword>
<dbReference type="PANTHER" id="PTHR11143">
    <property type="entry name" value="60S RIBOSOMAL PROTEIN L26 FAMILY MEMBER"/>
    <property type="match status" value="1"/>
</dbReference>
<evidence type="ECO:0000313" key="6">
    <source>
        <dbReference type="Proteomes" id="UP000033140"/>
    </source>
</evidence>
<dbReference type="Pfam" id="PF16906">
    <property type="entry name" value="Ribosomal_L26"/>
    <property type="match status" value="1"/>
</dbReference>
<comment type="caution">
    <text evidence="5">The sequence shown here is derived from an EMBL/GenBank/DDBJ whole genome shotgun (WGS) entry which is preliminary data.</text>
</comment>
<reference evidence="5 6" key="2">
    <citation type="journal article" date="2014" name="J. Gen. Appl. Microbiol.">
        <title>The early diverging ascomycetous budding yeast Saitoella complicata has three histone deacetylases belonging to the Clr6, Hos2, and Rpd3 lineages.</title>
        <authorList>
            <person name="Nishida H."/>
            <person name="Matsumoto T."/>
            <person name="Kondo S."/>
            <person name="Hamamoto M."/>
            <person name="Yoshikawa H."/>
        </authorList>
    </citation>
    <scope>NUCLEOTIDE SEQUENCE [LARGE SCALE GENOMIC DNA]</scope>
    <source>
        <strain evidence="5 6">NRRL Y-17804</strain>
    </source>
</reference>
<name>A0A0E9NPA3_SAICN</name>
<dbReference type="FunFam" id="2.30.30.30:FF:000009">
    <property type="entry name" value="60S ribosomal protein L26"/>
    <property type="match status" value="1"/>
</dbReference>
<dbReference type="InterPro" id="IPR008991">
    <property type="entry name" value="Translation_prot_SH3-like_sf"/>
</dbReference>
<reference evidence="5 6" key="3">
    <citation type="journal article" date="2015" name="Genome Announc.">
        <title>Draft Genome Sequence of the Archiascomycetous Yeast Saitoella complicata.</title>
        <authorList>
            <person name="Yamauchi K."/>
            <person name="Kondo S."/>
            <person name="Hamamoto M."/>
            <person name="Takahashi Y."/>
            <person name="Ogura Y."/>
            <person name="Hayashi T."/>
            <person name="Nishida H."/>
        </authorList>
    </citation>
    <scope>NUCLEOTIDE SEQUENCE [LARGE SCALE GENOMIC DNA]</scope>
    <source>
        <strain evidence="5 6">NRRL Y-17804</strain>
    </source>
</reference>
<dbReference type="AlphaFoldDB" id="A0A0E9NPA3"/>
<protein>
    <recommendedName>
        <fullName evidence="4">KOW domain-containing protein</fullName>
    </recommendedName>
</protein>
<dbReference type="CDD" id="cd06089">
    <property type="entry name" value="KOW_RPL26"/>
    <property type="match status" value="1"/>
</dbReference>
<dbReference type="EMBL" id="BACD03000049">
    <property type="protein sequence ID" value="GAO51633.1"/>
    <property type="molecule type" value="Genomic_DNA"/>
</dbReference>
<comment type="similarity">
    <text evidence="1">Belongs to the universal ribosomal protein uL24 family.</text>
</comment>
<evidence type="ECO:0000256" key="1">
    <source>
        <dbReference type="ARBA" id="ARBA00010618"/>
    </source>
</evidence>
<dbReference type="GO" id="GO:0003735">
    <property type="term" value="F:structural constituent of ribosome"/>
    <property type="evidence" value="ECO:0007669"/>
    <property type="project" value="InterPro"/>
</dbReference>
<dbReference type="SUPFAM" id="SSF50104">
    <property type="entry name" value="Translation proteins SH3-like domain"/>
    <property type="match status" value="1"/>
</dbReference>
<proteinExistence type="inferred from homology"/>
<dbReference type="InterPro" id="IPR005825">
    <property type="entry name" value="Ribosomal_uL24_CS"/>
</dbReference>
<accession>A0A0E9NPA3</accession>
<gene>
    <name evidence="5" type="ORF">G7K_5729-t1</name>
</gene>
<keyword evidence="6" id="KW-1185">Reference proteome</keyword>
<sequence length="155" mass="17355">MPVCASIAIQFSSDPSQHPPPVRPPTKYRMKYSADVSSSRRQCRKAHFSAPSSVRRTLMSAPLSKELREKYGVRSMPIRKDDEVLVVRGSQKGKEGKVTSVYRRKWVIQVERIVREKVNGASAPVGLDASKVVITSLKLDKDRLAILQVCSLHLL</sequence>
<dbReference type="GO" id="GO:0006412">
    <property type="term" value="P:translation"/>
    <property type="evidence" value="ECO:0007669"/>
    <property type="project" value="InterPro"/>
</dbReference>
<dbReference type="GO" id="GO:0003723">
    <property type="term" value="F:RNA binding"/>
    <property type="evidence" value="ECO:0007669"/>
    <property type="project" value="InterPro"/>
</dbReference>
<dbReference type="InterPro" id="IPR014722">
    <property type="entry name" value="Rib_uL2_dom2"/>
</dbReference>
<dbReference type="InterPro" id="IPR005756">
    <property type="entry name" value="Ribosomal_uL24_euk/arc"/>
</dbReference>
<evidence type="ECO:0000313" key="5">
    <source>
        <dbReference type="EMBL" id="GAO51633.1"/>
    </source>
</evidence>
<evidence type="ECO:0000259" key="4">
    <source>
        <dbReference type="SMART" id="SM00739"/>
    </source>
</evidence>
<dbReference type="SMART" id="SM00739">
    <property type="entry name" value="KOW"/>
    <property type="match status" value="1"/>
</dbReference>
<dbReference type="InterPro" id="IPR005824">
    <property type="entry name" value="KOW"/>
</dbReference>
<dbReference type="Pfam" id="PF00467">
    <property type="entry name" value="KOW"/>
    <property type="match status" value="1"/>
</dbReference>
<organism evidence="5 6">
    <name type="scientific">Saitoella complicata (strain BCRC 22490 / CBS 7301 / JCM 7358 / NBRC 10748 / NRRL Y-17804)</name>
    <dbReference type="NCBI Taxonomy" id="698492"/>
    <lineage>
        <taxon>Eukaryota</taxon>
        <taxon>Fungi</taxon>
        <taxon>Dikarya</taxon>
        <taxon>Ascomycota</taxon>
        <taxon>Taphrinomycotina</taxon>
        <taxon>Taphrinomycotina incertae sedis</taxon>
        <taxon>Saitoella</taxon>
    </lineage>
</organism>
<keyword evidence="3" id="KW-0687">Ribonucleoprotein</keyword>
<dbReference type="Gene3D" id="2.30.30.30">
    <property type="match status" value="1"/>
</dbReference>
<feature type="domain" description="KOW" evidence="4">
    <location>
        <begin position="77"/>
        <end position="104"/>
    </location>
</feature>